<sequence length="79" mass="9142">MYNDISGYITNFRCTNRSIHDADSKKLCLIGNLLAQKFRYKRLQVNEVQNLSQKSGIKRVLLLTRTAIPTKDEAILRIM</sequence>
<dbReference type="RefSeq" id="WP_190562960.1">
    <property type="nucleotide sequence ID" value="NZ_JACJQU010000013.1"/>
</dbReference>
<dbReference type="AlphaFoldDB" id="A0A926WJD3"/>
<accession>A0A926WJD3</accession>
<evidence type="ECO:0000313" key="1">
    <source>
        <dbReference type="EMBL" id="MBD2295512.1"/>
    </source>
</evidence>
<keyword evidence="2" id="KW-1185">Reference proteome</keyword>
<reference evidence="2" key="1">
    <citation type="journal article" date="2020" name="ISME J.">
        <title>Comparative genomics reveals insights into cyanobacterial evolution and habitat adaptation.</title>
        <authorList>
            <person name="Chen M.Y."/>
            <person name="Teng W.K."/>
            <person name="Zhao L."/>
            <person name="Hu C.X."/>
            <person name="Zhou Y.K."/>
            <person name="Han B.P."/>
            <person name="Song L.R."/>
            <person name="Shu W.S."/>
        </authorList>
    </citation>
    <scope>NUCLEOTIDE SEQUENCE [LARGE SCALE GENOMIC DNA]</scope>
    <source>
        <strain evidence="2">FACHB-251</strain>
    </source>
</reference>
<name>A0A926WJD3_9NOST</name>
<comment type="caution">
    <text evidence="1">The sequence shown here is derived from an EMBL/GenBank/DDBJ whole genome shotgun (WGS) entry which is preliminary data.</text>
</comment>
<proteinExistence type="predicted"/>
<evidence type="ECO:0000313" key="2">
    <source>
        <dbReference type="Proteomes" id="UP000662185"/>
    </source>
</evidence>
<protein>
    <submittedName>
        <fullName evidence="1">Uncharacterized protein</fullName>
    </submittedName>
</protein>
<gene>
    <name evidence="1" type="ORF">H6G06_19060</name>
</gene>
<organism evidence="1 2">
    <name type="scientific">Anabaena sphaerica FACHB-251</name>
    <dbReference type="NCBI Taxonomy" id="2692883"/>
    <lineage>
        <taxon>Bacteria</taxon>
        <taxon>Bacillati</taxon>
        <taxon>Cyanobacteriota</taxon>
        <taxon>Cyanophyceae</taxon>
        <taxon>Nostocales</taxon>
        <taxon>Nostocaceae</taxon>
        <taxon>Anabaena</taxon>
    </lineage>
</organism>
<dbReference type="Proteomes" id="UP000662185">
    <property type="component" value="Unassembled WGS sequence"/>
</dbReference>
<dbReference type="EMBL" id="JACJQU010000013">
    <property type="protein sequence ID" value="MBD2295512.1"/>
    <property type="molecule type" value="Genomic_DNA"/>
</dbReference>